<dbReference type="PANTHER" id="PTHR31845:SF21">
    <property type="entry name" value="REGULATORY PROTEIN LEU3"/>
    <property type="match status" value="1"/>
</dbReference>
<feature type="region of interest" description="Disordered" evidence="9">
    <location>
        <begin position="569"/>
        <end position="592"/>
    </location>
</feature>
<sequence length="637" mass="70970">MPSKRGKKACTECRQQKAKCDAFLNPGQPCSRCQKVKARCIISDPFKREHKRKRLSELEQETDELRRKLRTSEARSSISSPIAMLTAAAQMENVIGSGENQSALPSSQDSLGYSQPAITQPALFPPSMPLSVDSVSGSRGSDRTLPRTINGIKLTSDEIDDIFQLFFQDYAQWLPILDPKTSPNTYYSKSPFLFWSIIRAASRSYSKNPTLLNALSRSIMEMGFLSLISTSSAMYTIKGLLILLYWPFPRENDAIDPAFPLSGMLLHLAMQNGLHIPMSSHEFSRVRIAAPSEADLTKRSELWAQCVIVYQRTCLSKGQSPRSLSDLTPEPIQSHVLFQRISPSLALELRCQETIVRCCNAVLENGVRALSPDQERALDIILRMFDTQVKELELQSSSDTDRFHILICRLHIQSFHLFKNNLSDDFIATLVAISCTVLEKIGDLGNKPGLLAASPLHIVSAAGIAACLLLRILKTSVSGNMDIERAKSAIFLGINIMKQISAGGNETAGKFVLILNQLWNSSKAFRKSEGSEYSGLRIRSRLSMSVTIDAFWRWRDEFDTQHRTLLLSQESTEGQHNTHENSGATSHDNPAIPSESQEAFFLDDQFLSDFEWALGDNRLFPPTEPCGPIWSSTTSGL</sequence>
<evidence type="ECO:0000259" key="10">
    <source>
        <dbReference type="PROSITE" id="PS50048"/>
    </source>
</evidence>
<evidence type="ECO:0000256" key="2">
    <source>
        <dbReference type="ARBA" id="ARBA00022723"/>
    </source>
</evidence>
<evidence type="ECO:0000313" key="12">
    <source>
        <dbReference type="Proteomes" id="UP000283841"/>
    </source>
</evidence>
<evidence type="ECO:0000313" key="11">
    <source>
        <dbReference type="EMBL" id="RWQ96455.1"/>
    </source>
</evidence>
<organism evidence="11 12">
    <name type="scientific">Byssochlamys spectabilis</name>
    <name type="common">Paecilomyces variotii</name>
    <dbReference type="NCBI Taxonomy" id="264951"/>
    <lineage>
        <taxon>Eukaryota</taxon>
        <taxon>Fungi</taxon>
        <taxon>Dikarya</taxon>
        <taxon>Ascomycota</taxon>
        <taxon>Pezizomycotina</taxon>
        <taxon>Eurotiomycetes</taxon>
        <taxon>Eurotiomycetidae</taxon>
        <taxon>Eurotiales</taxon>
        <taxon>Thermoascaceae</taxon>
        <taxon>Paecilomyces</taxon>
    </lineage>
</organism>
<evidence type="ECO:0000256" key="7">
    <source>
        <dbReference type="ARBA" id="ARBA00023242"/>
    </source>
</evidence>
<feature type="domain" description="Zn(2)-C6 fungal-type" evidence="10">
    <location>
        <begin position="9"/>
        <end position="42"/>
    </location>
</feature>
<evidence type="ECO:0000256" key="8">
    <source>
        <dbReference type="SAM" id="Coils"/>
    </source>
</evidence>
<proteinExistence type="predicted"/>
<protein>
    <submittedName>
        <fullName evidence="11">Zn(II)2Cys6 transcription factor</fullName>
    </submittedName>
</protein>
<dbReference type="Pfam" id="PF00172">
    <property type="entry name" value="Zn_clus"/>
    <property type="match status" value="1"/>
</dbReference>
<keyword evidence="5" id="KW-0238">DNA-binding</keyword>
<dbReference type="AlphaFoldDB" id="A0A443HXA4"/>
<dbReference type="PANTHER" id="PTHR31845">
    <property type="entry name" value="FINGER DOMAIN PROTEIN, PUTATIVE-RELATED"/>
    <property type="match status" value="1"/>
</dbReference>
<feature type="coiled-coil region" evidence="8">
    <location>
        <begin position="48"/>
        <end position="75"/>
    </location>
</feature>
<dbReference type="InterPro" id="IPR001138">
    <property type="entry name" value="Zn2Cys6_DnaBD"/>
</dbReference>
<dbReference type="PROSITE" id="PS50048">
    <property type="entry name" value="ZN2_CY6_FUNGAL_2"/>
    <property type="match status" value="1"/>
</dbReference>
<dbReference type="GO" id="GO:0006351">
    <property type="term" value="P:DNA-templated transcription"/>
    <property type="evidence" value="ECO:0007669"/>
    <property type="project" value="InterPro"/>
</dbReference>
<dbReference type="RefSeq" id="XP_028486100.1">
    <property type="nucleotide sequence ID" value="XM_028630483.1"/>
</dbReference>
<keyword evidence="8" id="KW-0175">Coiled coil</keyword>
<feature type="compositionally biased region" description="Polar residues" evidence="9">
    <location>
        <begin position="569"/>
        <end position="588"/>
    </location>
</feature>
<accession>A0A443HXA4</accession>
<name>A0A443HXA4_BYSSP</name>
<dbReference type="SUPFAM" id="SSF57701">
    <property type="entry name" value="Zn2/Cys6 DNA-binding domain"/>
    <property type="match status" value="1"/>
</dbReference>
<dbReference type="InterPro" id="IPR036864">
    <property type="entry name" value="Zn2-C6_fun-type_DNA-bd_sf"/>
</dbReference>
<dbReference type="GO" id="GO:0008270">
    <property type="term" value="F:zinc ion binding"/>
    <property type="evidence" value="ECO:0007669"/>
    <property type="project" value="InterPro"/>
</dbReference>
<dbReference type="PROSITE" id="PS00463">
    <property type="entry name" value="ZN2_CY6_FUNGAL_1"/>
    <property type="match status" value="1"/>
</dbReference>
<reference evidence="11 12" key="1">
    <citation type="journal article" date="2018" name="Front. Microbiol.">
        <title>Genomic and genetic insights into a cosmopolitan fungus, Paecilomyces variotii (Eurotiales).</title>
        <authorList>
            <person name="Urquhart A.S."/>
            <person name="Mondo S.J."/>
            <person name="Makela M.R."/>
            <person name="Hane J.K."/>
            <person name="Wiebenga A."/>
            <person name="He G."/>
            <person name="Mihaltcheva S."/>
            <person name="Pangilinan J."/>
            <person name="Lipzen A."/>
            <person name="Barry K."/>
            <person name="de Vries R.P."/>
            <person name="Grigoriev I.V."/>
            <person name="Idnurm A."/>
        </authorList>
    </citation>
    <scope>NUCLEOTIDE SEQUENCE [LARGE SCALE GENOMIC DNA]</scope>
    <source>
        <strain evidence="11 12">CBS 101075</strain>
    </source>
</reference>
<comment type="caution">
    <text evidence="11">The sequence shown here is derived from an EMBL/GenBank/DDBJ whole genome shotgun (WGS) entry which is preliminary data.</text>
</comment>
<keyword evidence="12" id="KW-1185">Reference proteome</keyword>
<dbReference type="EMBL" id="RCNU01000004">
    <property type="protein sequence ID" value="RWQ96455.1"/>
    <property type="molecule type" value="Genomic_DNA"/>
</dbReference>
<dbReference type="Gene3D" id="4.10.240.10">
    <property type="entry name" value="Zn(2)-C6 fungal-type DNA-binding domain"/>
    <property type="match status" value="1"/>
</dbReference>
<dbReference type="Proteomes" id="UP000283841">
    <property type="component" value="Unassembled WGS sequence"/>
</dbReference>
<dbReference type="CDD" id="cd12148">
    <property type="entry name" value="fungal_TF_MHR"/>
    <property type="match status" value="1"/>
</dbReference>
<dbReference type="GO" id="GO:0000981">
    <property type="term" value="F:DNA-binding transcription factor activity, RNA polymerase II-specific"/>
    <property type="evidence" value="ECO:0007669"/>
    <property type="project" value="InterPro"/>
</dbReference>
<dbReference type="GO" id="GO:0001216">
    <property type="term" value="F:DNA-binding transcription activator activity"/>
    <property type="evidence" value="ECO:0007669"/>
    <property type="project" value="UniProtKB-ARBA"/>
</dbReference>
<dbReference type="SMART" id="SM00066">
    <property type="entry name" value="GAL4"/>
    <property type="match status" value="1"/>
</dbReference>
<dbReference type="GeneID" id="39599760"/>
<dbReference type="CDD" id="cd00067">
    <property type="entry name" value="GAL4"/>
    <property type="match status" value="1"/>
</dbReference>
<gene>
    <name evidence="11" type="ORF">C8Q69DRAFT_465340</name>
</gene>
<dbReference type="GO" id="GO:0000976">
    <property type="term" value="F:transcription cis-regulatory region binding"/>
    <property type="evidence" value="ECO:0007669"/>
    <property type="project" value="TreeGrafter"/>
</dbReference>
<dbReference type="InterPro" id="IPR051089">
    <property type="entry name" value="prtT"/>
</dbReference>
<keyword evidence="3" id="KW-0862">Zinc</keyword>
<dbReference type="GO" id="GO:0005634">
    <property type="term" value="C:nucleus"/>
    <property type="evidence" value="ECO:0007669"/>
    <property type="project" value="UniProtKB-SubCell"/>
</dbReference>
<keyword evidence="7" id="KW-0539">Nucleus</keyword>
<evidence type="ECO:0000256" key="4">
    <source>
        <dbReference type="ARBA" id="ARBA00023015"/>
    </source>
</evidence>
<evidence type="ECO:0000256" key="6">
    <source>
        <dbReference type="ARBA" id="ARBA00023163"/>
    </source>
</evidence>
<dbReference type="VEuPathDB" id="FungiDB:C8Q69DRAFT_465340"/>
<evidence type="ECO:0000256" key="3">
    <source>
        <dbReference type="ARBA" id="ARBA00022833"/>
    </source>
</evidence>
<evidence type="ECO:0000256" key="1">
    <source>
        <dbReference type="ARBA" id="ARBA00004123"/>
    </source>
</evidence>
<comment type="subcellular location">
    <subcellularLocation>
        <location evidence="1">Nucleus</location>
    </subcellularLocation>
</comment>
<evidence type="ECO:0000256" key="5">
    <source>
        <dbReference type="ARBA" id="ARBA00023125"/>
    </source>
</evidence>
<keyword evidence="4" id="KW-0805">Transcription regulation</keyword>
<dbReference type="FunFam" id="4.10.240.10:FF:000003">
    <property type="entry name" value="C6 transcription factor (Leu3)"/>
    <property type="match status" value="1"/>
</dbReference>
<keyword evidence="6" id="KW-0804">Transcription</keyword>
<keyword evidence="2" id="KW-0479">Metal-binding</keyword>
<evidence type="ECO:0000256" key="9">
    <source>
        <dbReference type="SAM" id="MobiDB-lite"/>
    </source>
</evidence>